<reference evidence="4 5" key="1">
    <citation type="submission" date="2018-01" db="EMBL/GenBank/DDBJ databases">
        <title>Draft genome of the strawberry crown rot pathogen Phytophthora cactorum.</title>
        <authorList>
            <person name="Armitage A.D."/>
            <person name="Lysoe E."/>
            <person name="Nellist C.F."/>
            <person name="Harrison R.J."/>
            <person name="Brurberg M.B."/>
        </authorList>
    </citation>
    <scope>NUCLEOTIDE SEQUENCE [LARGE SCALE GENOMIC DNA]</scope>
    <source>
        <strain evidence="4 5">10300</strain>
    </source>
</reference>
<feature type="compositionally biased region" description="Basic residues" evidence="1">
    <location>
        <begin position="68"/>
        <end position="78"/>
    </location>
</feature>
<dbReference type="EMBL" id="MJFZ01000536">
    <property type="protein sequence ID" value="RAW27799.1"/>
    <property type="molecule type" value="Genomic_DNA"/>
</dbReference>
<keyword evidence="5" id="KW-1185">Reference proteome</keyword>
<protein>
    <submittedName>
        <fullName evidence="4">Uncharacterized protein</fullName>
    </submittedName>
</protein>
<evidence type="ECO:0000313" key="2">
    <source>
        <dbReference type="EMBL" id="KAG2893349.1"/>
    </source>
</evidence>
<organism evidence="4 5">
    <name type="scientific">Phytophthora cactorum</name>
    <dbReference type="NCBI Taxonomy" id="29920"/>
    <lineage>
        <taxon>Eukaryota</taxon>
        <taxon>Sar</taxon>
        <taxon>Stramenopiles</taxon>
        <taxon>Oomycota</taxon>
        <taxon>Peronosporomycetes</taxon>
        <taxon>Peronosporales</taxon>
        <taxon>Peronosporaceae</taxon>
        <taxon>Phytophthora</taxon>
    </lineage>
</organism>
<dbReference type="EMBL" id="RCMV01000882">
    <property type="protein sequence ID" value="KAG3212056.1"/>
    <property type="molecule type" value="Genomic_DNA"/>
</dbReference>
<evidence type="ECO:0000313" key="5">
    <source>
        <dbReference type="Proteomes" id="UP000251314"/>
    </source>
</evidence>
<dbReference type="Proteomes" id="UP000251314">
    <property type="component" value="Unassembled WGS sequence"/>
</dbReference>
<dbReference type="Proteomes" id="UP000774804">
    <property type="component" value="Unassembled WGS sequence"/>
</dbReference>
<comment type="caution">
    <text evidence="4">The sequence shown here is derived from an EMBL/GenBank/DDBJ whole genome shotgun (WGS) entry which is preliminary data.</text>
</comment>
<reference evidence="3" key="2">
    <citation type="submission" date="2018-05" db="EMBL/GenBank/DDBJ databases">
        <title>Effector identification in a new, highly contiguous assembly of the strawberry crown rot pathogen Phytophthora cactorum.</title>
        <authorList>
            <person name="Armitage A.D."/>
            <person name="Nellist C.F."/>
            <person name="Bates H."/>
            <person name="Vickerstaff R.J."/>
            <person name="Harrison R.J."/>
        </authorList>
    </citation>
    <scope>NUCLEOTIDE SEQUENCE</scope>
    <source>
        <strain evidence="2">4032</strain>
        <strain evidence="3">P421</strain>
    </source>
</reference>
<gene>
    <name evidence="4" type="ORF">PC110_g15800</name>
    <name evidence="2" type="ORF">PC115_g18492</name>
    <name evidence="3" type="ORF">PC129_g16986</name>
</gene>
<dbReference type="EMBL" id="RCMI01000961">
    <property type="protein sequence ID" value="KAG2893349.1"/>
    <property type="molecule type" value="Genomic_DNA"/>
</dbReference>
<dbReference type="Proteomes" id="UP000760860">
    <property type="component" value="Unassembled WGS sequence"/>
</dbReference>
<sequence length="105" mass="12356">MAVMLSMCLRCQMTSESAASGGRGRQLDPQQCLYPVRCSNKRAFKKNGERHWLCTKHREHQNVMQRDHYRRVAKKTKSKTKEKTKSKTKTAQKMKKVEEEETKRV</sequence>
<dbReference type="AlphaFoldDB" id="A0A329RU76"/>
<evidence type="ECO:0000313" key="4">
    <source>
        <dbReference type="EMBL" id="RAW27799.1"/>
    </source>
</evidence>
<evidence type="ECO:0000256" key="1">
    <source>
        <dbReference type="SAM" id="MobiDB-lite"/>
    </source>
</evidence>
<proteinExistence type="predicted"/>
<feature type="compositionally biased region" description="Basic and acidic residues" evidence="1">
    <location>
        <begin position="95"/>
        <end position="105"/>
    </location>
</feature>
<name>A0A329RU76_9STRA</name>
<dbReference type="OrthoDB" id="129707at2759"/>
<dbReference type="VEuPathDB" id="FungiDB:PC110_g15800"/>
<accession>A0A329RU76</accession>
<evidence type="ECO:0000313" key="3">
    <source>
        <dbReference type="EMBL" id="KAG3212056.1"/>
    </source>
</evidence>
<feature type="region of interest" description="Disordered" evidence="1">
    <location>
        <begin position="63"/>
        <end position="105"/>
    </location>
</feature>